<keyword evidence="5" id="KW-0804">Transcription</keyword>
<evidence type="ECO:0000256" key="7">
    <source>
        <dbReference type="ARBA" id="ARBA00024343"/>
    </source>
</evidence>
<proteinExistence type="inferred from homology"/>
<dbReference type="PROSITE" id="PS51032">
    <property type="entry name" value="AP2_ERF"/>
    <property type="match status" value="1"/>
</dbReference>
<evidence type="ECO:0000256" key="5">
    <source>
        <dbReference type="ARBA" id="ARBA00023163"/>
    </source>
</evidence>
<dbReference type="CDD" id="cd00018">
    <property type="entry name" value="AP2"/>
    <property type="match status" value="1"/>
</dbReference>
<keyword evidence="4" id="KW-0010">Activator</keyword>
<dbReference type="FunFam" id="3.30.730.10:FF:000001">
    <property type="entry name" value="Ethylene-responsive transcription factor 2"/>
    <property type="match status" value="1"/>
</dbReference>
<dbReference type="PANTHER" id="PTHR31839">
    <property type="entry name" value="DEHYDRATION-RESPONSIVE ELEMENT-BINDING PROTEIN 1D"/>
    <property type="match status" value="1"/>
</dbReference>
<evidence type="ECO:0000256" key="2">
    <source>
        <dbReference type="ARBA" id="ARBA00023015"/>
    </source>
</evidence>
<comment type="caution">
    <text evidence="9">The sequence shown here is derived from an EMBL/GenBank/DDBJ whole genome shotgun (WGS) entry which is preliminary data.</text>
</comment>
<evidence type="ECO:0000256" key="3">
    <source>
        <dbReference type="ARBA" id="ARBA00023125"/>
    </source>
</evidence>
<evidence type="ECO:0000313" key="9">
    <source>
        <dbReference type="EMBL" id="KAG6640519.1"/>
    </source>
</evidence>
<evidence type="ECO:0000256" key="4">
    <source>
        <dbReference type="ARBA" id="ARBA00023159"/>
    </source>
</evidence>
<dbReference type="InterPro" id="IPR001471">
    <property type="entry name" value="AP2/ERF_dom"/>
</dbReference>
<comment type="similarity">
    <text evidence="7">Belongs to the AP2/ERF transcription factor family. ERF subfamily.</text>
</comment>
<keyword evidence="10" id="KW-1185">Reference proteome</keyword>
<dbReference type="SMART" id="SM00380">
    <property type="entry name" value="AP2"/>
    <property type="match status" value="1"/>
</dbReference>
<reference evidence="9" key="1">
    <citation type="submission" date="2020-12" db="EMBL/GenBank/DDBJ databases">
        <title>WGS assembly of Carya illinoinensis cv. Pawnee.</title>
        <authorList>
            <person name="Platts A."/>
            <person name="Shu S."/>
            <person name="Wright S."/>
            <person name="Barry K."/>
            <person name="Edger P."/>
            <person name="Pires J.C."/>
            <person name="Schmutz J."/>
        </authorList>
    </citation>
    <scope>NUCLEOTIDE SEQUENCE</scope>
    <source>
        <tissue evidence="9">Leaf</tissue>
    </source>
</reference>
<evidence type="ECO:0000256" key="6">
    <source>
        <dbReference type="ARBA" id="ARBA00023242"/>
    </source>
</evidence>
<dbReference type="Pfam" id="PF00847">
    <property type="entry name" value="AP2"/>
    <property type="match status" value="1"/>
</dbReference>
<dbReference type="InterPro" id="IPR016177">
    <property type="entry name" value="DNA-bd_dom_sf"/>
</dbReference>
<accession>A0A8T1P919</accession>
<dbReference type="InterPro" id="IPR045277">
    <property type="entry name" value="DRE1A-I"/>
</dbReference>
<keyword evidence="2" id="KW-0805">Transcription regulation</keyword>
<evidence type="ECO:0000313" key="10">
    <source>
        <dbReference type="Proteomes" id="UP000811609"/>
    </source>
</evidence>
<dbReference type="PANTHER" id="PTHR31839:SF39">
    <property type="entry name" value="CBF3 PROTEIN"/>
    <property type="match status" value="1"/>
</dbReference>
<dbReference type="Proteomes" id="UP000811609">
    <property type="component" value="Chromosome 9"/>
</dbReference>
<dbReference type="OrthoDB" id="676764at2759"/>
<keyword evidence="6" id="KW-0539">Nucleus</keyword>
<dbReference type="GO" id="GO:0005634">
    <property type="term" value="C:nucleus"/>
    <property type="evidence" value="ECO:0007669"/>
    <property type="project" value="UniProtKB-SubCell"/>
</dbReference>
<dbReference type="SUPFAM" id="SSF54171">
    <property type="entry name" value="DNA-binding domain"/>
    <property type="match status" value="1"/>
</dbReference>
<protein>
    <recommendedName>
        <fullName evidence="8">AP2/ERF domain-containing protein</fullName>
    </recommendedName>
</protein>
<gene>
    <name evidence="9" type="ORF">CIPAW_09G009500</name>
</gene>
<dbReference type="Gene3D" id="3.30.730.10">
    <property type="entry name" value="AP2/ERF domain"/>
    <property type="match status" value="1"/>
</dbReference>
<dbReference type="PRINTS" id="PR00367">
    <property type="entry name" value="ETHRSPELEMNT"/>
</dbReference>
<comment type="subcellular location">
    <subcellularLocation>
        <location evidence="1">Nucleus</location>
    </subcellularLocation>
</comment>
<dbReference type="InterPro" id="IPR036955">
    <property type="entry name" value="AP2/ERF_dom_sf"/>
</dbReference>
<dbReference type="AlphaFoldDB" id="A0A8T1P919"/>
<dbReference type="GO" id="GO:0003677">
    <property type="term" value="F:DNA binding"/>
    <property type="evidence" value="ECO:0007669"/>
    <property type="project" value="UniProtKB-KW"/>
</dbReference>
<dbReference type="EMBL" id="CM031817">
    <property type="protein sequence ID" value="KAG6640519.1"/>
    <property type="molecule type" value="Genomic_DNA"/>
</dbReference>
<sequence>MFIIGYKSSMNLFPHVGFVSALPALPRVEILNASTIKTRFKFHILLSSSCHKISTAALLLFSAFKVPTPYSSRSVCYSGIFMAIGEEPTSDNQRSTISQSLVLEQTNSWQIDHHEQSGKQKRKAGRKKFRETRHPVYKGVRQRKGKWVCELRQPNNKSRIWLGTFSLPEMAARAYDVAALAIKGESASLNFPEAACALPRVKSSSSIRDIQCAAMEAAGASSYEVNPSSSLSLSKSCLDMVPKTCRISFLDEEELFNMPGLLDSMAEGLILTPLAMQKGFNWDGLENTVDLTLWSTD</sequence>
<evidence type="ECO:0000259" key="8">
    <source>
        <dbReference type="PROSITE" id="PS51032"/>
    </source>
</evidence>
<dbReference type="GO" id="GO:0003700">
    <property type="term" value="F:DNA-binding transcription factor activity"/>
    <property type="evidence" value="ECO:0007669"/>
    <property type="project" value="InterPro"/>
</dbReference>
<keyword evidence="3" id="KW-0238">DNA-binding</keyword>
<feature type="domain" description="AP2/ERF" evidence="8">
    <location>
        <begin position="136"/>
        <end position="192"/>
    </location>
</feature>
<name>A0A8T1P919_CARIL</name>
<evidence type="ECO:0000256" key="1">
    <source>
        <dbReference type="ARBA" id="ARBA00004123"/>
    </source>
</evidence>
<organism evidence="9 10">
    <name type="scientific">Carya illinoinensis</name>
    <name type="common">Pecan</name>
    <dbReference type="NCBI Taxonomy" id="32201"/>
    <lineage>
        <taxon>Eukaryota</taxon>
        <taxon>Viridiplantae</taxon>
        <taxon>Streptophyta</taxon>
        <taxon>Embryophyta</taxon>
        <taxon>Tracheophyta</taxon>
        <taxon>Spermatophyta</taxon>
        <taxon>Magnoliopsida</taxon>
        <taxon>eudicotyledons</taxon>
        <taxon>Gunneridae</taxon>
        <taxon>Pentapetalae</taxon>
        <taxon>rosids</taxon>
        <taxon>fabids</taxon>
        <taxon>Fagales</taxon>
        <taxon>Juglandaceae</taxon>
        <taxon>Carya</taxon>
    </lineage>
</organism>